<proteinExistence type="predicted"/>
<feature type="compositionally biased region" description="Polar residues" evidence="1">
    <location>
        <begin position="253"/>
        <end position="265"/>
    </location>
</feature>
<dbReference type="EMBL" id="NBII01000001">
    <property type="protein sequence ID" value="PAV23415.1"/>
    <property type="molecule type" value="Genomic_DNA"/>
</dbReference>
<organism evidence="2 3">
    <name type="scientific">Pyrrhoderma noxium</name>
    <dbReference type="NCBI Taxonomy" id="2282107"/>
    <lineage>
        <taxon>Eukaryota</taxon>
        <taxon>Fungi</taxon>
        <taxon>Dikarya</taxon>
        <taxon>Basidiomycota</taxon>
        <taxon>Agaricomycotina</taxon>
        <taxon>Agaricomycetes</taxon>
        <taxon>Hymenochaetales</taxon>
        <taxon>Hymenochaetaceae</taxon>
        <taxon>Pyrrhoderma</taxon>
    </lineage>
</organism>
<feature type="compositionally biased region" description="Polar residues" evidence="1">
    <location>
        <begin position="45"/>
        <end position="59"/>
    </location>
</feature>
<dbReference type="InParanoid" id="A0A286UVE8"/>
<dbReference type="GO" id="GO:0006360">
    <property type="term" value="P:transcription by RNA polymerase I"/>
    <property type="evidence" value="ECO:0007669"/>
    <property type="project" value="InterPro"/>
</dbReference>
<feature type="compositionally biased region" description="Basic and acidic residues" evidence="1">
    <location>
        <begin position="267"/>
        <end position="288"/>
    </location>
</feature>
<feature type="compositionally biased region" description="Basic residues" evidence="1">
    <location>
        <begin position="289"/>
        <end position="298"/>
    </location>
</feature>
<gene>
    <name evidence="2" type="ORF">PNOK_0048300</name>
</gene>
<reference evidence="2 3" key="1">
    <citation type="journal article" date="2017" name="Mol. Ecol.">
        <title>Comparative and population genomic landscape of Phellinus noxius: A hypervariable fungus causing root rot in trees.</title>
        <authorList>
            <person name="Chung C.L."/>
            <person name="Lee T.J."/>
            <person name="Akiba M."/>
            <person name="Lee H.H."/>
            <person name="Kuo T.H."/>
            <person name="Liu D."/>
            <person name="Ke H.M."/>
            <person name="Yokoi T."/>
            <person name="Roa M.B."/>
            <person name="Lu M.J."/>
            <person name="Chang Y.Y."/>
            <person name="Ann P.J."/>
            <person name="Tsai J.N."/>
            <person name="Chen C.Y."/>
            <person name="Tzean S.S."/>
            <person name="Ota Y."/>
            <person name="Hattori T."/>
            <person name="Sahashi N."/>
            <person name="Liou R.F."/>
            <person name="Kikuchi T."/>
            <person name="Tsai I.J."/>
        </authorList>
    </citation>
    <scope>NUCLEOTIDE SEQUENCE [LARGE SCALE GENOMIC DNA]</scope>
    <source>
        <strain evidence="2 3">FFPRI411160</strain>
    </source>
</reference>
<evidence type="ECO:0000256" key="1">
    <source>
        <dbReference type="SAM" id="MobiDB-lite"/>
    </source>
</evidence>
<dbReference type="Pfam" id="PF08208">
    <property type="entry name" value="RNA_polI_A34"/>
    <property type="match status" value="1"/>
</dbReference>
<feature type="compositionally biased region" description="Low complexity" evidence="1">
    <location>
        <begin position="192"/>
        <end position="209"/>
    </location>
</feature>
<evidence type="ECO:0000313" key="3">
    <source>
        <dbReference type="Proteomes" id="UP000217199"/>
    </source>
</evidence>
<dbReference type="Proteomes" id="UP000217199">
    <property type="component" value="Unassembled WGS sequence"/>
</dbReference>
<evidence type="ECO:0000313" key="2">
    <source>
        <dbReference type="EMBL" id="PAV23415.1"/>
    </source>
</evidence>
<feature type="compositionally biased region" description="Basic residues" evidence="1">
    <location>
        <begin position="11"/>
        <end position="27"/>
    </location>
</feature>
<protein>
    <submittedName>
        <fullName evidence="2">Proteophosphoglycan ppg4</fullName>
    </submittedName>
</protein>
<name>A0A286UVE8_9AGAM</name>
<sequence length="298" mass="32407">MSAVVSTSKEKKSKTKEKSTKDKRKEKKQNSIPDQISDSSDSDSEPVNGQTSATSNNSHVPPGAILLDNVLSAEEFDYDRLKDDDDLELCVIRLPNGVKAKSLSGMQATLMSKSALDRTTRIGALSKKSGEAFDLWNIHPESESTDPNGGALVGGDELINLTCLVPSRSRGGKLFAAPKPIKHHLLLTARSTTLPSLPTNTPTPSSESLYKSPARYRHPKNLLKHRFLPTGATYVPNSDAARSILPDKKNSMEVDSNNPQNGTDEATQEKAETKRREKKRKAEGDSGKSKKAKTTPSQ</sequence>
<accession>A0A286UVE8</accession>
<feature type="region of interest" description="Disordered" evidence="1">
    <location>
        <begin position="246"/>
        <end position="298"/>
    </location>
</feature>
<comment type="caution">
    <text evidence="2">The sequence shown here is derived from an EMBL/GenBank/DDBJ whole genome shotgun (WGS) entry which is preliminary data.</text>
</comment>
<dbReference type="Gene3D" id="6.20.250.70">
    <property type="match status" value="1"/>
</dbReference>
<feature type="region of interest" description="Disordered" evidence="1">
    <location>
        <begin position="192"/>
        <end position="213"/>
    </location>
</feature>
<feature type="region of interest" description="Disordered" evidence="1">
    <location>
        <begin position="1"/>
        <end position="63"/>
    </location>
</feature>
<dbReference type="AlphaFoldDB" id="A0A286UVE8"/>
<dbReference type="OrthoDB" id="76224at2759"/>
<keyword evidence="3" id="KW-1185">Reference proteome</keyword>
<dbReference type="InterPro" id="IPR013240">
    <property type="entry name" value="DNA-dir_RNA_pol1_su_RPA34"/>
</dbReference>